<organism evidence="1 2">
    <name type="scientific">Mesocestoides corti</name>
    <name type="common">Flatworm</name>
    <dbReference type="NCBI Taxonomy" id="53468"/>
    <lineage>
        <taxon>Eukaryota</taxon>
        <taxon>Metazoa</taxon>
        <taxon>Spiralia</taxon>
        <taxon>Lophotrochozoa</taxon>
        <taxon>Platyhelminthes</taxon>
        <taxon>Cestoda</taxon>
        <taxon>Eucestoda</taxon>
        <taxon>Cyclophyllidea</taxon>
        <taxon>Mesocestoididae</taxon>
        <taxon>Mesocestoides</taxon>
    </lineage>
</organism>
<sequence length="197" mass="22003">MALRCLANVARGCECNSINNEALAGPLPLSQTPFFTMATHARLQGALPEETVDTQCRRAQTRRKQEKPNKLGFHFVLAACGVGSVGNSEFSSPSPPQSAGVRFDLHANNPLPTTLHSRFIVCPRLRDRVWVRSCRRSRPEQAVCDEAVRGRHRLNRAIIQRSNRSQIKQSLESASTVPQYFPEHLVIESNRFALQTS</sequence>
<reference evidence="1 2" key="1">
    <citation type="submission" date="2018-10" db="EMBL/GenBank/DDBJ databases">
        <authorList>
            <consortium name="Pathogen Informatics"/>
        </authorList>
    </citation>
    <scope>NUCLEOTIDE SEQUENCE [LARGE SCALE GENOMIC DNA]</scope>
</reference>
<protein>
    <submittedName>
        <fullName evidence="1">Uncharacterized protein</fullName>
    </submittedName>
</protein>
<evidence type="ECO:0000313" key="2">
    <source>
        <dbReference type="Proteomes" id="UP000267029"/>
    </source>
</evidence>
<proteinExistence type="predicted"/>
<dbReference type="Proteomes" id="UP000267029">
    <property type="component" value="Unassembled WGS sequence"/>
</dbReference>
<evidence type="ECO:0000313" key="1">
    <source>
        <dbReference type="EMBL" id="VDD80968.1"/>
    </source>
</evidence>
<name>A0A0R3UHW7_MESCO</name>
<dbReference type="AlphaFoldDB" id="A0A0R3UHW7"/>
<keyword evidence="2" id="KW-1185">Reference proteome</keyword>
<accession>A0A0R3UHW7</accession>
<gene>
    <name evidence="1" type="ORF">MCOS_LOCUS6971</name>
</gene>
<dbReference type="EMBL" id="UXSR01005311">
    <property type="protein sequence ID" value="VDD80968.1"/>
    <property type="molecule type" value="Genomic_DNA"/>
</dbReference>